<proteinExistence type="predicted"/>
<name>A0ABQ9IAZ3_9NEOP</name>
<keyword evidence="2" id="KW-1185">Reference proteome</keyword>
<protein>
    <recommendedName>
        <fullName evidence="3">DUF4371 domain-containing protein</fullName>
    </recommendedName>
</protein>
<gene>
    <name evidence="1" type="ORF">PR048_006440</name>
</gene>
<comment type="caution">
    <text evidence="1">The sequence shown here is derived from an EMBL/GenBank/DDBJ whole genome shotgun (WGS) entry which is preliminary data.</text>
</comment>
<sequence length="160" mass="17955">MRGEFRRVQAIIVEDYPKALYIHCASHCLHLCLNDSSKTSCIRIAFDVMSEHSGAETAKHVGWKGTKQFPFLKCSVPKKMLSLICSLSQFLQSKSIDLSTAVSQVELGDVRINNDEEFEKNFRNASGLVDVIGVVPTFPKMCRQTETSRKLPSKFTRGVL</sequence>
<evidence type="ECO:0008006" key="3">
    <source>
        <dbReference type="Google" id="ProtNLM"/>
    </source>
</evidence>
<evidence type="ECO:0000313" key="1">
    <source>
        <dbReference type="EMBL" id="KAJ8893839.1"/>
    </source>
</evidence>
<accession>A0ABQ9IAZ3</accession>
<organism evidence="1 2">
    <name type="scientific">Dryococelus australis</name>
    <dbReference type="NCBI Taxonomy" id="614101"/>
    <lineage>
        <taxon>Eukaryota</taxon>
        <taxon>Metazoa</taxon>
        <taxon>Ecdysozoa</taxon>
        <taxon>Arthropoda</taxon>
        <taxon>Hexapoda</taxon>
        <taxon>Insecta</taxon>
        <taxon>Pterygota</taxon>
        <taxon>Neoptera</taxon>
        <taxon>Polyneoptera</taxon>
        <taxon>Phasmatodea</taxon>
        <taxon>Verophasmatodea</taxon>
        <taxon>Anareolatae</taxon>
        <taxon>Phasmatidae</taxon>
        <taxon>Eurycanthinae</taxon>
        <taxon>Dryococelus</taxon>
    </lineage>
</organism>
<evidence type="ECO:0000313" key="2">
    <source>
        <dbReference type="Proteomes" id="UP001159363"/>
    </source>
</evidence>
<dbReference type="EMBL" id="JARBHB010000002">
    <property type="protein sequence ID" value="KAJ8893839.1"/>
    <property type="molecule type" value="Genomic_DNA"/>
</dbReference>
<dbReference type="Proteomes" id="UP001159363">
    <property type="component" value="Chromosome 2"/>
</dbReference>
<reference evidence="1 2" key="1">
    <citation type="submission" date="2023-02" db="EMBL/GenBank/DDBJ databases">
        <title>LHISI_Scaffold_Assembly.</title>
        <authorList>
            <person name="Stuart O.P."/>
            <person name="Cleave R."/>
            <person name="Magrath M.J.L."/>
            <person name="Mikheyev A.S."/>
        </authorList>
    </citation>
    <scope>NUCLEOTIDE SEQUENCE [LARGE SCALE GENOMIC DNA]</scope>
    <source>
        <strain evidence="1">Daus_M_001</strain>
        <tissue evidence="1">Leg muscle</tissue>
    </source>
</reference>